<organism evidence="1 2">
    <name type="scientific">Natronorubrum aibiense</name>
    <dbReference type="NCBI Taxonomy" id="348826"/>
    <lineage>
        <taxon>Archaea</taxon>
        <taxon>Methanobacteriati</taxon>
        <taxon>Methanobacteriota</taxon>
        <taxon>Stenosarchaea group</taxon>
        <taxon>Halobacteria</taxon>
        <taxon>Halobacteriales</taxon>
        <taxon>Natrialbaceae</taxon>
        <taxon>Natronorubrum</taxon>
    </lineage>
</organism>
<dbReference type="InterPro" id="IPR012349">
    <property type="entry name" value="Split_barrel_FMN-bd"/>
</dbReference>
<dbReference type="GeneID" id="42300850"/>
<keyword evidence="2" id="KW-1185">Reference proteome</keyword>
<accession>A0A5P9P2I9</accession>
<evidence type="ECO:0000313" key="1">
    <source>
        <dbReference type="EMBL" id="QFU82349.1"/>
    </source>
</evidence>
<dbReference type="SUPFAM" id="SSF50475">
    <property type="entry name" value="FMN-binding split barrel"/>
    <property type="match status" value="1"/>
</dbReference>
<gene>
    <name evidence="1" type="ORF">GCU68_07340</name>
</gene>
<protein>
    <submittedName>
        <fullName evidence="1">Pyridoxamine 5'-phosphate oxidase family protein</fullName>
    </submittedName>
</protein>
<dbReference type="EMBL" id="CP045488">
    <property type="protein sequence ID" value="QFU82349.1"/>
    <property type="molecule type" value="Genomic_DNA"/>
</dbReference>
<proteinExistence type="predicted"/>
<dbReference type="Gene3D" id="2.30.110.10">
    <property type="entry name" value="Electron Transport, Fmn-binding Protein, Chain A"/>
    <property type="match status" value="1"/>
</dbReference>
<reference evidence="1 2" key="1">
    <citation type="journal article" date="2007" name="Int. J. Syst. Evol. Microbiol.">
        <title>Natronorubrum sulfidifaciens sp. nov., an extremely haloalkaliphilic archaeon isolated from Aiding salt lake in Xin-Jiang, China.</title>
        <authorList>
            <person name="Cui H.L."/>
            <person name="Tohty D."/>
            <person name="Liu H.C."/>
            <person name="Liu S.J."/>
            <person name="Oren A."/>
            <person name="Zhou P.J."/>
        </authorList>
    </citation>
    <scope>NUCLEOTIDE SEQUENCE [LARGE SCALE GENOMIC DNA]</scope>
    <source>
        <strain evidence="1 2">7-3</strain>
    </source>
</reference>
<evidence type="ECO:0000313" key="2">
    <source>
        <dbReference type="Proteomes" id="UP000326170"/>
    </source>
</evidence>
<dbReference type="InterPro" id="IPR024747">
    <property type="entry name" value="Pyridox_Oxase-rel"/>
</dbReference>
<sequence>MAEKFFASRGHGVLSLADSNDGHGFPISYGYDLEMEHCIIQFVLDSASHKQQSHKQQSHKQQSHKQQFLEASNTVTLTTYEYAADGTWQSAIATGSLVPLSSEAVANWAAAIFFTNAAYVETPVRQDSTDTEIKWYELEIESLTGRENLSDGRSETKLEPELEQ</sequence>
<dbReference type="KEGG" id="nas:GCU68_07340"/>
<dbReference type="Proteomes" id="UP000326170">
    <property type="component" value="Chromosome"/>
</dbReference>
<dbReference type="OrthoDB" id="953at2157"/>
<name>A0A5P9P2I9_9EURY</name>
<dbReference type="Pfam" id="PF12900">
    <property type="entry name" value="Pyridox_ox_2"/>
    <property type="match status" value="1"/>
</dbReference>
<dbReference type="AlphaFoldDB" id="A0A5P9P2I9"/>
<dbReference type="RefSeq" id="WP_152940281.1">
    <property type="nucleotide sequence ID" value="NZ_CP045488.1"/>
</dbReference>